<dbReference type="AlphaFoldDB" id="A0A1B0CMN5"/>
<protein>
    <submittedName>
        <fullName evidence="1">Uncharacterized protein</fullName>
    </submittedName>
</protein>
<reference evidence="1" key="1">
    <citation type="submission" date="2020-05" db="UniProtKB">
        <authorList>
            <consortium name="EnsemblMetazoa"/>
        </authorList>
    </citation>
    <scope>IDENTIFICATION</scope>
    <source>
        <strain evidence="1">Jacobina</strain>
    </source>
</reference>
<keyword evidence="2" id="KW-1185">Reference proteome</keyword>
<dbReference type="Proteomes" id="UP000092461">
    <property type="component" value="Unassembled WGS sequence"/>
</dbReference>
<dbReference type="VEuPathDB" id="VectorBase:LLOJ005923"/>
<organism evidence="1 2">
    <name type="scientific">Lutzomyia longipalpis</name>
    <name type="common">Sand fly</name>
    <dbReference type="NCBI Taxonomy" id="7200"/>
    <lineage>
        <taxon>Eukaryota</taxon>
        <taxon>Metazoa</taxon>
        <taxon>Ecdysozoa</taxon>
        <taxon>Arthropoda</taxon>
        <taxon>Hexapoda</taxon>
        <taxon>Insecta</taxon>
        <taxon>Pterygota</taxon>
        <taxon>Neoptera</taxon>
        <taxon>Endopterygota</taxon>
        <taxon>Diptera</taxon>
        <taxon>Nematocera</taxon>
        <taxon>Psychodoidea</taxon>
        <taxon>Psychodidae</taxon>
        <taxon>Lutzomyia</taxon>
        <taxon>Lutzomyia</taxon>
    </lineage>
</organism>
<dbReference type="EMBL" id="AJWK01019006">
    <property type="status" value="NOT_ANNOTATED_CDS"/>
    <property type="molecule type" value="Genomic_DNA"/>
</dbReference>
<dbReference type="VEuPathDB" id="VectorBase:LLONM1_003690"/>
<sequence length="301" mass="32835">MYIYIYVGSCLGLRLWPLRDAISFTLPQDDQFFSPQSADEAGVISLRSAGDISLPHRNGHSRRYNRQPGAVTRLRERENGDYSSSVSDIQSVTSRLSSVSIGTGSNYINRFEESLSLTPSPSSDYEDEMVDPRMCGAVGRLKKMSMPQKSGTVSQRAVIHQIQPQKPQMGNDIFMFNTKRGSVNTSTAKDNAKFVSHVAQRHNATLMDSQGFSRDSAFACSASSAESLPSASGSSTKALVHPTSPLRFGQSTAASVEQPHCSFAEASCNGKTLKECISDSLENDAAKFRAVELINESIPFR</sequence>
<evidence type="ECO:0000313" key="2">
    <source>
        <dbReference type="Proteomes" id="UP000092461"/>
    </source>
</evidence>
<dbReference type="EnsemblMetazoa" id="LLOJ005923-RA">
    <property type="protein sequence ID" value="LLOJ005923-PA"/>
    <property type="gene ID" value="LLOJ005923"/>
</dbReference>
<name>A0A1B0CMN5_LUTLO</name>
<accession>A0A1B0CMN5</accession>
<proteinExistence type="predicted"/>
<evidence type="ECO:0000313" key="1">
    <source>
        <dbReference type="EnsemblMetazoa" id="LLOJ005923-PA"/>
    </source>
</evidence>